<dbReference type="OrthoDB" id="4752861at2"/>
<accession>A0A0M2JVN0</accession>
<comment type="caution">
    <text evidence="4">The sequence shown here is derived from an EMBL/GenBank/DDBJ whole genome shotgun (WGS) entry which is preliminary data.</text>
</comment>
<dbReference type="Pfam" id="PF01844">
    <property type="entry name" value="HNH"/>
    <property type="match status" value="1"/>
</dbReference>
<dbReference type="AlphaFoldDB" id="A0A0M2JVN0"/>
<dbReference type="CDD" id="cd00085">
    <property type="entry name" value="HNHc"/>
    <property type="match status" value="1"/>
</dbReference>
<dbReference type="PATRIC" id="fig|1807.13.peg.5929"/>
<organism evidence="4 5">
    <name type="scientific">Mycolicibacterium obuense</name>
    <dbReference type="NCBI Taxonomy" id="1807"/>
    <lineage>
        <taxon>Bacteria</taxon>
        <taxon>Bacillati</taxon>
        <taxon>Actinomycetota</taxon>
        <taxon>Actinomycetes</taxon>
        <taxon>Mycobacteriales</taxon>
        <taxon>Mycobacteriaceae</taxon>
        <taxon>Mycolicibacterium</taxon>
    </lineage>
</organism>
<dbReference type="Pfam" id="PF02720">
    <property type="entry name" value="DUF222"/>
    <property type="match status" value="1"/>
</dbReference>
<gene>
    <name evidence="4" type="ORF">WN67_27015</name>
</gene>
<dbReference type="EMBL" id="LAUZ02000134">
    <property type="protein sequence ID" value="KKE98850.1"/>
    <property type="molecule type" value="Genomic_DNA"/>
</dbReference>
<dbReference type="InterPro" id="IPR002711">
    <property type="entry name" value="HNH"/>
</dbReference>
<evidence type="ECO:0000313" key="4">
    <source>
        <dbReference type="EMBL" id="KKE98850.1"/>
    </source>
</evidence>
<feature type="region of interest" description="Disordered" evidence="2">
    <location>
        <begin position="132"/>
        <end position="167"/>
    </location>
</feature>
<dbReference type="Proteomes" id="UP000034150">
    <property type="component" value="Unassembled WGS sequence"/>
</dbReference>
<dbReference type="GO" id="GO:0004519">
    <property type="term" value="F:endonuclease activity"/>
    <property type="evidence" value="ECO:0007669"/>
    <property type="project" value="InterPro"/>
</dbReference>
<dbReference type="InterPro" id="IPR003870">
    <property type="entry name" value="DUF222"/>
</dbReference>
<evidence type="ECO:0000313" key="5">
    <source>
        <dbReference type="Proteomes" id="UP000034150"/>
    </source>
</evidence>
<keyword evidence="5" id="KW-1185">Reference proteome</keyword>
<dbReference type="RefSeq" id="WP_046366163.1">
    <property type="nucleotide sequence ID" value="NZ_CALTXN010000007.1"/>
</dbReference>
<evidence type="ECO:0000256" key="2">
    <source>
        <dbReference type="SAM" id="MobiDB-lite"/>
    </source>
</evidence>
<feature type="domain" description="HNH nuclease" evidence="3">
    <location>
        <begin position="301"/>
        <end position="352"/>
    </location>
</feature>
<protein>
    <recommendedName>
        <fullName evidence="3">HNH nuclease domain-containing protein</fullName>
    </recommendedName>
</protein>
<dbReference type="Gene3D" id="1.10.30.50">
    <property type="match status" value="1"/>
</dbReference>
<evidence type="ECO:0000259" key="3">
    <source>
        <dbReference type="SMART" id="SM00507"/>
    </source>
</evidence>
<feature type="compositionally biased region" description="Acidic residues" evidence="2">
    <location>
        <begin position="143"/>
        <end position="156"/>
    </location>
</feature>
<proteinExistence type="inferred from homology"/>
<sequence>MPPVSSLAIDERLSVLHEELAELTGQRNAIDARIVEIAAEIDRDELWAAAGARSTAGWLAWKAGVSPSRAQTIAAIAHRFDEFPQCIEGLAQGRFSVDQVGVIAERGLPGSDEHFATMAQCATVSQLRTALKMQPKPTPEPQPVDEADDEDDDGEAVADPGPQVSITSTSDEQYTYWHIALPHVENAAFEAALASHRDALVAEWSTGDPDGRGPIPSTAAAFLRLVHAGWDAEAAARPHGQRTTVVVHVDVAEKVAALHLGPVLLEHDRRYLTCDATCEVWFHRDGQVIGAGRSTRTVNRRLRRALEHRDRECVVPGCGATRALHAHHLVHWEDGGPTELWNLALVCPYHHRAHHRGLITITGPADQLVVTDAAGRALTSASLARTPTQPLPDVAPCPGPTGERANWWWYQPYETRPPDD</sequence>
<reference evidence="4 5" key="1">
    <citation type="journal article" date="2015" name="Genome Announc.">
        <title>Draft Genome Sequence of Mycobacterium obuense Strain UC1, Isolated from Patient Sputum.</title>
        <authorList>
            <person name="Greninger A.L."/>
            <person name="Cunningham G."/>
            <person name="Hsu E.D."/>
            <person name="Yu J.M."/>
            <person name="Chiu C.Y."/>
            <person name="Miller S."/>
        </authorList>
    </citation>
    <scope>NUCLEOTIDE SEQUENCE [LARGE SCALE GENOMIC DNA]</scope>
    <source>
        <strain evidence="4 5">UC1</strain>
    </source>
</reference>
<evidence type="ECO:0000256" key="1">
    <source>
        <dbReference type="ARBA" id="ARBA00023450"/>
    </source>
</evidence>
<dbReference type="InterPro" id="IPR003615">
    <property type="entry name" value="HNH_nuc"/>
</dbReference>
<comment type="similarity">
    <text evidence="1">Belongs to the Rv1128c/1148c/1588c/1702c/1945/3466 family.</text>
</comment>
<dbReference type="GO" id="GO:0008270">
    <property type="term" value="F:zinc ion binding"/>
    <property type="evidence" value="ECO:0007669"/>
    <property type="project" value="InterPro"/>
</dbReference>
<dbReference type="GO" id="GO:0003676">
    <property type="term" value="F:nucleic acid binding"/>
    <property type="evidence" value="ECO:0007669"/>
    <property type="project" value="InterPro"/>
</dbReference>
<name>A0A0M2JVN0_9MYCO</name>
<dbReference type="SMART" id="SM00507">
    <property type="entry name" value="HNHc"/>
    <property type="match status" value="1"/>
</dbReference>